<dbReference type="GO" id="GO:0009922">
    <property type="term" value="F:fatty acid elongase activity"/>
    <property type="evidence" value="ECO:0007669"/>
    <property type="project" value="InterPro"/>
</dbReference>
<keyword evidence="8 10" id="KW-0472">Membrane</keyword>
<evidence type="ECO:0000313" key="11">
    <source>
        <dbReference type="EMBL" id="CAG8707293.1"/>
    </source>
</evidence>
<keyword evidence="3" id="KW-0808">Transferase</keyword>
<keyword evidence="12" id="KW-1185">Reference proteome</keyword>
<comment type="caution">
    <text evidence="11">The sequence shown here is derived from an EMBL/GenBank/DDBJ whole genome shotgun (WGS) entry which is preliminary data.</text>
</comment>
<gene>
    <name evidence="11" type="ORF">CPELLU_LOCUS12144</name>
</gene>
<evidence type="ECO:0000256" key="7">
    <source>
        <dbReference type="ARBA" id="ARBA00023098"/>
    </source>
</evidence>
<keyword evidence="5" id="KW-0276">Fatty acid metabolism</keyword>
<comment type="subcellular location">
    <subcellularLocation>
        <location evidence="1">Membrane</location>
        <topology evidence="1">Multi-pass membrane protein</topology>
    </subcellularLocation>
</comment>
<keyword evidence="4 10" id="KW-0812">Transmembrane</keyword>
<organism evidence="11 12">
    <name type="scientific">Cetraspora pellucida</name>
    <dbReference type="NCBI Taxonomy" id="1433469"/>
    <lineage>
        <taxon>Eukaryota</taxon>
        <taxon>Fungi</taxon>
        <taxon>Fungi incertae sedis</taxon>
        <taxon>Mucoromycota</taxon>
        <taxon>Glomeromycotina</taxon>
        <taxon>Glomeromycetes</taxon>
        <taxon>Diversisporales</taxon>
        <taxon>Gigasporaceae</taxon>
        <taxon>Cetraspora</taxon>
    </lineage>
</organism>
<dbReference type="Proteomes" id="UP000789759">
    <property type="component" value="Unassembled WGS sequence"/>
</dbReference>
<dbReference type="EMBL" id="CAJVQA010011449">
    <property type="protein sequence ID" value="CAG8707293.1"/>
    <property type="molecule type" value="Genomic_DNA"/>
</dbReference>
<evidence type="ECO:0000256" key="2">
    <source>
        <dbReference type="ARBA" id="ARBA00022516"/>
    </source>
</evidence>
<evidence type="ECO:0000256" key="5">
    <source>
        <dbReference type="ARBA" id="ARBA00022832"/>
    </source>
</evidence>
<keyword evidence="9" id="KW-0275">Fatty acid biosynthesis</keyword>
<keyword evidence="6 10" id="KW-1133">Transmembrane helix</keyword>
<accession>A0A9N9HV74</accession>
<feature type="transmembrane region" description="Helical" evidence="10">
    <location>
        <begin position="78"/>
        <end position="99"/>
    </location>
</feature>
<evidence type="ECO:0000256" key="3">
    <source>
        <dbReference type="ARBA" id="ARBA00022679"/>
    </source>
</evidence>
<keyword evidence="7" id="KW-0443">Lipid metabolism</keyword>
<dbReference type="GO" id="GO:0016020">
    <property type="term" value="C:membrane"/>
    <property type="evidence" value="ECO:0007669"/>
    <property type="project" value="UniProtKB-SubCell"/>
</dbReference>
<evidence type="ECO:0000256" key="8">
    <source>
        <dbReference type="ARBA" id="ARBA00023136"/>
    </source>
</evidence>
<proteinExistence type="predicted"/>
<name>A0A9N9HV74_9GLOM</name>
<feature type="transmembrane region" description="Helical" evidence="10">
    <location>
        <begin position="46"/>
        <end position="66"/>
    </location>
</feature>
<evidence type="ECO:0000256" key="10">
    <source>
        <dbReference type="SAM" id="Phobius"/>
    </source>
</evidence>
<dbReference type="InterPro" id="IPR002076">
    <property type="entry name" value="ELO_fam"/>
</dbReference>
<evidence type="ECO:0000256" key="4">
    <source>
        <dbReference type="ARBA" id="ARBA00022692"/>
    </source>
</evidence>
<protein>
    <submittedName>
        <fullName evidence="11">10884_t:CDS:1</fullName>
    </submittedName>
</protein>
<dbReference type="OrthoDB" id="434092at2759"/>
<evidence type="ECO:0000256" key="1">
    <source>
        <dbReference type="ARBA" id="ARBA00004141"/>
    </source>
</evidence>
<dbReference type="AlphaFoldDB" id="A0A9N9HV74"/>
<dbReference type="Pfam" id="PF01151">
    <property type="entry name" value="ELO"/>
    <property type="match status" value="1"/>
</dbReference>
<evidence type="ECO:0000256" key="9">
    <source>
        <dbReference type="ARBA" id="ARBA00023160"/>
    </source>
</evidence>
<sequence>MFNNSNVSKGIEVLSIPFDHSKWDYSQLMNPNDFQWKVGITPFSNLQIVIGSWITYFVVIVGLKRFMKSRTPFTLKGVIAVHNLFLCILSAIMFGYAIIDFFKRWQERGIGECFCTSDDSSLKERDNFSALVPSFYCDPNGLDMATRCKYVC</sequence>
<evidence type="ECO:0000256" key="6">
    <source>
        <dbReference type="ARBA" id="ARBA00022989"/>
    </source>
</evidence>
<dbReference type="GO" id="GO:0006633">
    <property type="term" value="P:fatty acid biosynthetic process"/>
    <property type="evidence" value="ECO:0007669"/>
    <property type="project" value="UniProtKB-KW"/>
</dbReference>
<keyword evidence="2" id="KW-0444">Lipid biosynthesis</keyword>
<reference evidence="11" key="1">
    <citation type="submission" date="2021-06" db="EMBL/GenBank/DDBJ databases">
        <authorList>
            <person name="Kallberg Y."/>
            <person name="Tangrot J."/>
            <person name="Rosling A."/>
        </authorList>
    </citation>
    <scope>NUCLEOTIDE SEQUENCE</scope>
    <source>
        <strain evidence="11">FL966</strain>
    </source>
</reference>
<evidence type="ECO:0000313" key="12">
    <source>
        <dbReference type="Proteomes" id="UP000789759"/>
    </source>
</evidence>